<feature type="non-terminal residue" evidence="1">
    <location>
        <position position="159"/>
    </location>
</feature>
<gene>
    <name evidence="1" type="ORF">OXX778_LOCUS13318</name>
</gene>
<dbReference type="OrthoDB" id="10575442at2759"/>
<name>A0A814CDS4_9BILA</name>
<dbReference type="Proteomes" id="UP000663879">
    <property type="component" value="Unassembled WGS sequence"/>
</dbReference>
<sequence length="159" mass="18626">SCTDRLKDSLSGDLTLCDDNSDIPYLEKRKRAAQSASAKLKNVGIINQKTNPYLKEHLYKTFIMPALYYGMEEQVWIKEILKIDHETDFISNIIKTLNEIEYNSEIDITDKCKYFKYTKEEEIQTKMKNNQTLNRLHEIFKKSNGDSSLMLNLLRYDAV</sequence>
<evidence type="ECO:0000313" key="2">
    <source>
        <dbReference type="Proteomes" id="UP000663879"/>
    </source>
</evidence>
<accession>A0A814CDS4</accession>
<proteinExistence type="predicted"/>
<comment type="caution">
    <text evidence="1">The sequence shown here is derived from an EMBL/GenBank/DDBJ whole genome shotgun (WGS) entry which is preliminary data.</text>
</comment>
<dbReference type="EMBL" id="CAJNOC010002537">
    <property type="protein sequence ID" value="CAF0938863.1"/>
    <property type="molecule type" value="Genomic_DNA"/>
</dbReference>
<dbReference type="AlphaFoldDB" id="A0A814CDS4"/>
<organism evidence="1 2">
    <name type="scientific">Brachionus calyciflorus</name>
    <dbReference type="NCBI Taxonomy" id="104777"/>
    <lineage>
        <taxon>Eukaryota</taxon>
        <taxon>Metazoa</taxon>
        <taxon>Spiralia</taxon>
        <taxon>Gnathifera</taxon>
        <taxon>Rotifera</taxon>
        <taxon>Eurotatoria</taxon>
        <taxon>Monogononta</taxon>
        <taxon>Pseudotrocha</taxon>
        <taxon>Ploima</taxon>
        <taxon>Brachionidae</taxon>
        <taxon>Brachionus</taxon>
    </lineage>
</organism>
<reference evidence="1" key="1">
    <citation type="submission" date="2021-02" db="EMBL/GenBank/DDBJ databases">
        <authorList>
            <person name="Nowell W R."/>
        </authorList>
    </citation>
    <scope>NUCLEOTIDE SEQUENCE</scope>
    <source>
        <strain evidence="1">Ploen Becks lab</strain>
    </source>
</reference>
<evidence type="ECO:0000313" key="1">
    <source>
        <dbReference type="EMBL" id="CAF0938863.1"/>
    </source>
</evidence>
<protein>
    <submittedName>
        <fullName evidence="1">Uncharacterized protein</fullName>
    </submittedName>
</protein>
<keyword evidence="2" id="KW-1185">Reference proteome</keyword>